<dbReference type="Proteomes" id="UP000284662">
    <property type="component" value="Unassembled WGS sequence"/>
</dbReference>
<dbReference type="PANTHER" id="PTHR36172:SF1">
    <property type="entry name" value="RESOLVASE-RELATED"/>
    <property type="match status" value="1"/>
</dbReference>
<dbReference type="NCBIfam" id="TIGR01766">
    <property type="entry name" value="IS200/IS605 family accessory protein TnpB-like domain"/>
    <property type="match status" value="1"/>
</dbReference>
<feature type="domain" description="Cas12f1-like TNB" evidence="7">
    <location>
        <begin position="288"/>
        <end position="356"/>
    </location>
</feature>
<dbReference type="InterPro" id="IPR010095">
    <property type="entry name" value="Cas12f1-like_TNB"/>
</dbReference>
<evidence type="ECO:0000259" key="6">
    <source>
        <dbReference type="Pfam" id="PF01385"/>
    </source>
</evidence>
<dbReference type="GO" id="GO:0032196">
    <property type="term" value="P:transposition"/>
    <property type="evidence" value="ECO:0007669"/>
    <property type="project" value="UniProtKB-KW"/>
</dbReference>
<name>A0A411ZP47_9FIRM</name>
<dbReference type="NCBIfam" id="NF040570">
    <property type="entry name" value="guided_TnpB"/>
    <property type="match status" value="1"/>
</dbReference>
<dbReference type="EMBL" id="QRST01000014">
    <property type="protein sequence ID" value="RGQ04601.1"/>
    <property type="molecule type" value="Genomic_DNA"/>
</dbReference>
<dbReference type="Pfam" id="PF07282">
    <property type="entry name" value="Cas12f1-like_TNB"/>
    <property type="match status" value="1"/>
</dbReference>
<accession>A0A411ZP47</accession>
<dbReference type="Pfam" id="PF01385">
    <property type="entry name" value="OrfB_IS605"/>
    <property type="match status" value="1"/>
</dbReference>
<keyword evidence="5" id="KW-0175">Coiled coil</keyword>
<evidence type="ECO:0000313" key="8">
    <source>
        <dbReference type="EMBL" id="RGQ04601.1"/>
    </source>
</evidence>
<dbReference type="InterPro" id="IPR051491">
    <property type="entry name" value="Recombinase/Transposase-rel"/>
</dbReference>
<protein>
    <submittedName>
        <fullName evidence="8">Transposase</fullName>
    </submittedName>
</protein>
<proteinExistence type="inferred from homology"/>
<evidence type="ECO:0000313" key="9">
    <source>
        <dbReference type="Proteomes" id="UP000284662"/>
    </source>
</evidence>
<evidence type="ECO:0000256" key="2">
    <source>
        <dbReference type="ARBA" id="ARBA00022578"/>
    </source>
</evidence>
<comment type="similarity">
    <text evidence="1">In the C-terminal section; belongs to the transposase 35 family.</text>
</comment>
<evidence type="ECO:0000256" key="4">
    <source>
        <dbReference type="ARBA" id="ARBA00023172"/>
    </source>
</evidence>
<reference evidence="8 9" key="1">
    <citation type="submission" date="2018-08" db="EMBL/GenBank/DDBJ databases">
        <title>A genome reference for cultivated species of the human gut microbiota.</title>
        <authorList>
            <person name="Zou Y."/>
            <person name="Xue W."/>
            <person name="Luo G."/>
        </authorList>
    </citation>
    <scope>NUCLEOTIDE SEQUENCE [LARGE SCALE GENOMIC DNA]</scope>
    <source>
        <strain evidence="8 9">AF29-2</strain>
    </source>
</reference>
<evidence type="ECO:0000256" key="5">
    <source>
        <dbReference type="SAM" id="Coils"/>
    </source>
</evidence>
<keyword evidence="3" id="KW-0238">DNA-binding</keyword>
<evidence type="ECO:0000259" key="7">
    <source>
        <dbReference type="Pfam" id="PF07282"/>
    </source>
</evidence>
<dbReference type="GO" id="GO:0003677">
    <property type="term" value="F:DNA binding"/>
    <property type="evidence" value="ECO:0007669"/>
    <property type="project" value="UniProtKB-KW"/>
</dbReference>
<dbReference type="AlphaFoldDB" id="A0A411ZP47"/>
<keyword evidence="2" id="KW-0815">Transposition</keyword>
<dbReference type="InterPro" id="IPR001959">
    <property type="entry name" value="Transposase"/>
</dbReference>
<evidence type="ECO:0000256" key="1">
    <source>
        <dbReference type="ARBA" id="ARBA00008761"/>
    </source>
</evidence>
<dbReference type="PANTHER" id="PTHR36172">
    <property type="match status" value="1"/>
</dbReference>
<gene>
    <name evidence="8" type="ORF">DWZ11_07840</name>
</gene>
<feature type="coiled-coil region" evidence="5">
    <location>
        <begin position="222"/>
        <end position="249"/>
    </location>
</feature>
<comment type="caution">
    <text evidence="8">The sequence shown here is derived from an EMBL/GenBank/DDBJ whole genome shotgun (WGS) entry which is preliminary data.</text>
</comment>
<organism evidence="8 9">
    <name type="scientific">Megamonas rupellensis</name>
    <dbReference type="NCBI Taxonomy" id="491921"/>
    <lineage>
        <taxon>Bacteria</taxon>
        <taxon>Bacillati</taxon>
        <taxon>Bacillota</taxon>
        <taxon>Negativicutes</taxon>
        <taxon>Selenomonadales</taxon>
        <taxon>Selenomonadaceae</taxon>
        <taxon>Megamonas</taxon>
    </lineage>
</organism>
<feature type="domain" description="Probable transposase IS891/IS1136/IS1341" evidence="6">
    <location>
        <begin position="164"/>
        <end position="277"/>
    </location>
</feature>
<dbReference type="RefSeq" id="WP_117976687.1">
    <property type="nucleotide sequence ID" value="NZ_QRST01000014.1"/>
</dbReference>
<dbReference type="GO" id="GO:0006310">
    <property type="term" value="P:DNA recombination"/>
    <property type="evidence" value="ECO:0007669"/>
    <property type="project" value="UniProtKB-KW"/>
</dbReference>
<keyword evidence="4" id="KW-0233">DNA recombination</keyword>
<evidence type="ECO:0000256" key="3">
    <source>
        <dbReference type="ARBA" id="ARBA00023125"/>
    </source>
</evidence>
<sequence length="368" mass="43299">MKTYCFKLYNSKRNKKLHRQINAAGLIYNHCIAIHKRYYRLFKKSLHKFVLQKHLTKLKKRAKFSYLKEIGSQSVQNITERIDRAYKLFFRNQKHNVRSASPSFKKIRKYKSYTLKTSGWKLLGGNVIRIANQKYRYFKSRDIDGKVKTVTIKRDALGDIYLYFSCETNENEVLTRTGESVGFDFGLKIFLTGSERENIISPLFFKQNAKLIVKANRNLSRKQKASNNRQKARLNLARLHKKVTNMRRDFHWKTAQYLTGKYALISIENLNLKAMQKRFGRKISDLGFADFVNKLKYETQKAGSNVVEVGNFFPSSQLCSNCGYQNKELKELRIREWTCPKCGKHHDRDLNAAINIKKEGERIFFSRK</sequence>